<accession>A0A918T419</accession>
<dbReference type="RefSeq" id="WP_189978264.1">
    <property type="nucleotide sequence ID" value="NZ_BMUL01000008.1"/>
</dbReference>
<keyword evidence="4" id="KW-1185">Reference proteome</keyword>
<dbReference type="GO" id="GO:0043531">
    <property type="term" value="F:ADP binding"/>
    <property type="evidence" value="ECO:0007669"/>
    <property type="project" value="InterPro"/>
</dbReference>
<dbReference type="AlphaFoldDB" id="A0A918T419"/>
<reference evidence="3" key="1">
    <citation type="journal article" date="2014" name="Int. J. Syst. Evol. Microbiol.">
        <title>Complete genome sequence of Corynebacterium casei LMG S-19264T (=DSM 44701T), isolated from a smear-ripened cheese.</title>
        <authorList>
            <consortium name="US DOE Joint Genome Institute (JGI-PGF)"/>
            <person name="Walter F."/>
            <person name="Albersmeier A."/>
            <person name="Kalinowski J."/>
            <person name="Ruckert C."/>
        </authorList>
    </citation>
    <scope>NUCLEOTIDE SEQUENCE</scope>
    <source>
        <strain evidence="3">JCM 4518</strain>
    </source>
</reference>
<dbReference type="InterPro" id="IPR001387">
    <property type="entry name" value="Cro/C1-type_HTH"/>
</dbReference>
<dbReference type="Proteomes" id="UP000644020">
    <property type="component" value="Unassembled WGS sequence"/>
</dbReference>
<protein>
    <recommendedName>
        <fullName evidence="2">HTH cro/C1-type domain-containing protein</fullName>
    </recommendedName>
</protein>
<dbReference type="PANTHER" id="PTHR47691:SF3">
    <property type="entry name" value="HTH-TYPE TRANSCRIPTIONAL REGULATOR RV0890C-RELATED"/>
    <property type="match status" value="1"/>
</dbReference>
<dbReference type="PRINTS" id="PR00364">
    <property type="entry name" value="DISEASERSIST"/>
</dbReference>
<dbReference type="SUPFAM" id="SSF47413">
    <property type="entry name" value="lambda repressor-like DNA-binding domains"/>
    <property type="match status" value="1"/>
</dbReference>
<name>A0A918T419_9ACTN</name>
<feature type="domain" description="HTH cro/C1-type" evidence="2">
    <location>
        <begin position="11"/>
        <end position="66"/>
    </location>
</feature>
<evidence type="ECO:0000256" key="1">
    <source>
        <dbReference type="SAM" id="MobiDB-lite"/>
    </source>
</evidence>
<evidence type="ECO:0000259" key="2">
    <source>
        <dbReference type="PROSITE" id="PS50943"/>
    </source>
</evidence>
<dbReference type="InterPro" id="IPR010982">
    <property type="entry name" value="Lambda_DNA-bd_dom_sf"/>
</dbReference>
<dbReference type="CDD" id="cd00093">
    <property type="entry name" value="HTH_XRE"/>
    <property type="match status" value="1"/>
</dbReference>
<evidence type="ECO:0000313" key="3">
    <source>
        <dbReference type="EMBL" id="GHA88231.1"/>
    </source>
</evidence>
<dbReference type="InterPro" id="IPR027417">
    <property type="entry name" value="P-loop_NTPase"/>
</dbReference>
<comment type="caution">
    <text evidence="3">The sequence shown here is derived from an EMBL/GenBank/DDBJ whole genome shotgun (WGS) entry which is preliminary data.</text>
</comment>
<feature type="region of interest" description="Disordered" evidence="1">
    <location>
        <begin position="76"/>
        <end position="97"/>
    </location>
</feature>
<evidence type="ECO:0000313" key="4">
    <source>
        <dbReference type="Proteomes" id="UP000644020"/>
    </source>
</evidence>
<dbReference type="InterPro" id="IPR011990">
    <property type="entry name" value="TPR-like_helical_dom_sf"/>
</dbReference>
<dbReference type="SMART" id="SM00530">
    <property type="entry name" value="HTH_XRE"/>
    <property type="match status" value="1"/>
</dbReference>
<dbReference type="GO" id="GO:0003677">
    <property type="term" value="F:DNA binding"/>
    <property type="evidence" value="ECO:0007669"/>
    <property type="project" value="InterPro"/>
</dbReference>
<gene>
    <name evidence="3" type="ORF">GCM10010305_34810</name>
</gene>
<sequence length="756" mass="81794">MTRHGRLGDLLVALRSRAGLGQEELARAAGISVRSLCDLERGRTRGPQRRTVRALAAALRLDDEDAAALETCAADGRHRRPAPGPAPARTLSLPRPIPDFTARDEALDRLVALASQPERAPRVHLVTGRPGLGKTTFATHAARRLAPYFPDGQYALDLHGTGETPLAPAEALERLLLALGVPHETVPDGLAARSALLRERCAARRALIVLDDCAGEEQLRPLLPGAGATWVLVTSRQALSGVAGAPHRVDLPLLRREEAVDLLGRIAGRQRVGAEAQAARDIAELCGLLPLAVRVVGQRLAARPAERLAKVRTLLECERRRLDTLQTGDLGVRPAFALSYRALDPAAALVLRRAGLADGPGFGAATAAALAGTGEAAARRHLDHLVEAGLLHPEPGTGRYAFHDLLRLFAAERAAREDGEEACAAAVARCDRSLLAKVTVFGLRFDPDFQDPAGEDAERARTEAQRWLGAERYAWMPALGRAARDGRHREVVETARALHWFSDLVPHWPQWTELFRTSSYCARELGDRSAEAAHLNFLSWAHTVCEQDPTAGLRCADTALRIAREAGDRLETGWALGYGAAALRRLGRVDDAVVRFREAVRVLRPDRSVAARRALLALLNTLGHCLRVSGRVGAAVAVRRQGLDILASLDPRALPPHSVTEGFYLREMGNDHALLGRHQEAVRHLRAAVRLLDEGRAPVRAAEARLDLGLLLTGEGRRHDALPVLREAARELGAACHPLYGRAKEALEEAERPPGP</sequence>
<proteinExistence type="predicted"/>
<reference evidence="3" key="2">
    <citation type="submission" date="2020-09" db="EMBL/GenBank/DDBJ databases">
        <authorList>
            <person name="Sun Q."/>
            <person name="Ohkuma M."/>
        </authorList>
    </citation>
    <scope>NUCLEOTIDE SEQUENCE</scope>
    <source>
        <strain evidence="3">JCM 4518</strain>
    </source>
</reference>
<dbReference type="SUPFAM" id="SSF52540">
    <property type="entry name" value="P-loop containing nucleoside triphosphate hydrolases"/>
    <property type="match status" value="1"/>
</dbReference>
<dbReference type="Gene3D" id="1.25.40.10">
    <property type="entry name" value="Tetratricopeptide repeat domain"/>
    <property type="match status" value="2"/>
</dbReference>
<organism evidence="3 4">
    <name type="scientific">Streptomyces termitum</name>
    <dbReference type="NCBI Taxonomy" id="67368"/>
    <lineage>
        <taxon>Bacteria</taxon>
        <taxon>Bacillati</taxon>
        <taxon>Actinomycetota</taxon>
        <taxon>Actinomycetes</taxon>
        <taxon>Kitasatosporales</taxon>
        <taxon>Streptomycetaceae</taxon>
        <taxon>Streptomyces</taxon>
    </lineage>
</organism>
<dbReference type="SUPFAM" id="SSF48452">
    <property type="entry name" value="TPR-like"/>
    <property type="match status" value="2"/>
</dbReference>
<dbReference type="PROSITE" id="PS50943">
    <property type="entry name" value="HTH_CROC1"/>
    <property type="match status" value="1"/>
</dbReference>
<dbReference type="Pfam" id="PF13560">
    <property type="entry name" value="HTH_31"/>
    <property type="match status" value="1"/>
</dbReference>
<dbReference type="Gene3D" id="3.40.50.300">
    <property type="entry name" value="P-loop containing nucleotide triphosphate hydrolases"/>
    <property type="match status" value="1"/>
</dbReference>
<dbReference type="PANTHER" id="PTHR47691">
    <property type="entry name" value="REGULATOR-RELATED"/>
    <property type="match status" value="1"/>
</dbReference>
<dbReference type="Gene3D" id="1.10.260.40">
    <property type="entry name" value="lambda repressor-like DNA-binding domains"/>
    <property type="match status" value="1"/>
</dbReference>
<dbReference type="EMBL" id="BMUL01000008">
    <property type="protein sequence ID" value="GHA88231.1"/>
    <property type="molecule type" value="Genomic_DNA"/>
</dbReference>